<gene>
    <name evidence="1" type="ORF">ACFQKD_15335</name>
</gene>
<protein>
    <submittedName>
        <fullName evidence="1">BGTF surface domain-containing protein</fullName>
    </submittedName>
</protein>
<dbReference type="EMBL" id="JBHTAG010000003">
    <property type="protein sequence ID" value="MFC7098678.1"/>
    <property type="molecule type" value="Genomic_DNA"/>
</dbReference>
<dbReference type="Proteomes" id="UP001596388">
    <property type="component" value="Unassembled WGS sequence"/>
</dbReference>
<sequence>MKPSTSSRLVTVAIVLLAVTGVAGTVAADADGSLTTMNETVRVHAVENATIEGSADLSAGTTVSVRIQSTDDTSPQFFKSADATVGEDGTFAAEFDLADLAPGDSFSVTVATDTSTVAEAEGAVVAADEPVTPTATATETTGPGLGPVAAVSALAAAAAAAHRRS</sequence>
<dbReference type="GeneID" id="79270388"/>
<name>A0ABD5X292_9EURY</name>
<proteinExistence type="predicted"/>
<dbReference type="NCBIfam" id="NF045517">
    <property type="entry name" value="halo_surf_dom"/>
    <property type="match status" value="1"/>
</dbReference>
<evidence type="ECO:0000313" key="1">
    <source>
        <dbReference type="EMBL" id="MFC7098678.1"/>
    </source>
</evidence>
<accession>A0ABD5X292</accession>
<evidence type="ECO:0000313" key="2">
    <source>
        <dbReference type="Proteomes" id="UP001596388"/>
    </source>
</evidence>
<dbReference type="AlphaFoldDB" id="A0ABD5X292"/>
<reference evidence="1 2" key="1">
    <citation type="journal article" date="2019" name="Int. J. Syst. Evol. Microbiol.">
        <title>The Global Catalogue of Microorganisms (GCM) 10K type strain sequencing project: providing services to taxonomists for standard genome sequencing and annotation.</title>
        <authorList>
            <consortium name="The Broad Institute Genomics Platform"/>
            <consortium name="The Broad Institute Genome Sequencing Center for Infectious Disease"/>
            <person name="Wu L."/>
            <person name="Ma J."/>
        </authorList>
    </citation>
    <scope>NUCLEOTIDE SEQUENCE [LARGE SCALE GENOMIC DNA]</scope>
    <source>
        <strain evidence="1 2">DT55</strain>
    </source>
</reference>
<dbReference type="RefSeq" id="WP_276236781.1">
    <property type="nucleotide sequence ID" value="NZ_CP119989.1"/>
</dbReference>
<organism evidence="1 2">
    <name type="scientific">Halobaculum marinum</name>
    <dbReference type="NCBI Taxonomy" id="3031996"/>
    <lineage>
        <taxon>Archaea</taxon>
        <taxon>Methanobacteriati</taxon>
        <taxon>Methanobacteriota</taxon>
        <taxon>Stenosarchaea group</taxon>
        <taxon>Halobacteria</taxon>
        <taxon>Halobacteriales</taxon>
        <taxon>Haloferacaceae</taxon>
        <taxon>Halobaculum</taxon>
    </lineage>
</organism>
<keyword evidence="2" id="KW-1185">Reference proteome</keyword>
<comment type="caution">
    <text evidence="1">The sequence shown here is derived from an EMBL/GenBank/DDBJ whole genome shotgun (WGS) entry which is preliminary data.</text>
</comment>